<accession>A0ABV0BE02</accession>
<dbReference type="Proteomes" id="UP001427805">
    <property type="component" value="Unassembled WGS sequence"/>
</dbReference>
<proteinExistence type="predicted"/>
<comment type="caution">
    <text evidence="1">The sequence shown here is derived from an EMBL/GenBank/DDBJ whole genome shotgun (WGS) entry which is preliminary data.</text>
</comment>
<keyword evidence="2" id="KW-1185">Reference proteome</keyword>
<organism evidence="1 2">
    <name type="scientific">Sphingomonas rustica</name>
    <dbReference type="NCBI Taxonomy" id="3103142"/>
    <lineage>
        <taxon>Bacteria</taxon>
        <taxon>Pseudomonadati</taxon>
        <taxon>Pseudomonadota</taxon>
        <taxon>Alphaproteobacteria</taxon>
        <taxon>Sphingomonadales</taxon>
        <taxon>Sphingomonadaceae</taxon>
        <taxon>Sphingomonas</taxon>
    </lineage>
</organism>
<reference evidence="1 2" key="1">
    <citation type="submission" date="2024-05" db="EMBL/GenBank/DDBJ databases">
        <title>Sphingomonas sp. HF-S3 16S ribosomal RNA gene Genome sequencing and assembly.</title>
        <authorList>
            <person name="Lee H."/>
        </authorList>
    </citation>
    <scope>NUCLEOTIDE SEQUENCE [LARGE SCALE GENOMIC DNA]</scope>
    <source>
        <strain evidence="1 2">HF-S3</strain>
    </source>
</reference>
<dbReference type="RefSeq" id="WP_346248305.1">
    <property type="nucleotide sequence ID" value="NZ_JBDIZK010000013.1"/>
</dbReference>
<name>A0ABV0BE02_9SPHN</name>
<gene>
    <name evidence="1" type="ORF">TPR58_18970</name>
</gene>
<evidence type="ECO:0000313" key="1">
    <source>
        <dbReference type="EMBL" id="MEN3749263.1"/>
    </source>
</evidence>
<sequence>MKKVFELAEELRRDPNRVALTQALTFNAGKPDFGLRGNKGLFGSAEWWASIESGSTPSKKICGTIERAYYVGPGGDGPNNMIEIVTNEGVREEIGIYINDPSDICFFVEGHKVEVVYAFDELKRQPAPGEGVSYSRVALSMSVSTQPVQ</sequence>
<evidence type="ECO:0000313" key="2">
    <source>
        <dbReference type="Proteomes" id="UP001427805"/>
    </source>
</evidence>
<dbReference type="EMBL" id="JBDIZK010000013">
    <property type="protein sequence ID" value="MEN3749263.1"/>
    <property type="molecule type" value="Genomic_DNA"/>
</dbReference>
<protein>
    <submittedName>
        <fullName evidence="1">Uncharacterized protein</fullName>
    </submittedName>
</protein>